<reference evidence="1 2" key="1">
    <citation type="submission" date="2023-11" db="EMBL/GenBank/DDBJ databases">
        <authorList>
            <person name="Xu M."/>
            <person name="Jiang T."/>
        </authorList>
    </citation>
    <scope>NUCLEOTIDE SEQUENCE [LARGE SCALE GENOMIC DNA]</scope>
    <source>
        <strain evidence="1 2">SD</strain>
    </source>
</reference>
<proteinExistence type="predicted"/>
<dbReference type="EMBL" id="JAXAVX010000001">
    <property type="protein sequence ID" value="MDX8150827.1"/>
    <property type="molecule type" value="Genomic_DNA"/>
</dbReference>
<evidence type="ECO:0008006" key="3">
    <source>
        <dbReference type="Google" id="ProtNLM"/>
    </source>
</evidence>
<dbReference type="Gene3D" id="3.20.20.80">
    <property type="entry name" value="Glycosidases"/>
    <property type="match status" value="1"/>
</dbReference>
<comment type="caution">
    <text evidence="1">The sequence shown here is derived from an EMBL/GenBank/DDBJ whole genome shotgun (WGS) entry which is preliminary data.</text>
</comment>
<evidence type="ECO:0000313" key="1">
    <source>
        <dbReference type="EMBL" id="MDX8150827.1"/>
    </source>
</evidence>
<dbReference type="SUPFAM" id="SSF51445">
    <property type="entry name" value="(Trans)glycosidases"/>
    <property type="match status" value="1"/>
</dbReference>
<dbReference type="RefSeq" id="WP_319952969.1">
    <property type="nucleotide sequence ID" value="NZ_JAXAVX010000001.1"/>
</dbReference>
<protein>
    <recommendedName>
        <fullName evidence="3">Cellulase family glycosylhydrolase</fullName>
    </recommendedName>
</protein>
<evidence type="ECO:0000313" key="2">
    <source>
        <dbReference type="Proteomes" id="UP001277761"/>
    </source>
</evidence>
<accession>A0ABU4VHH6</accession>
<dbReference type="Proteomes" id="UP001277761">
    <property type="component" value="Unassembled WGS sequence"/>
</dbReference>
<organism evidence="1 2">
    <name type="scientific">Patulibacter brassicae</name>
    <dbReference type="NCBI Taxonomy" id="1705717"/>
    <lineage>
        <taxon>Bacteria</taxon>
        <taxon>Bacillati</taxon>
        <taxon>Actinomycetota</taxon>
        <taxon>Thermoleophilia</taxon>
        <taxon>Solirubrobacterales</taxon>
        <taxon>Patulibacteraceae</taxon>
        <taxon>Patulibacter</taxon>
    </lineage>
</organism>
<sequence>MLSSIQRSQRVPASRPWAARLSGLALVIALLGLLVPAGASAMSKGLMDEELARSDDQTLRDAFFTIAQGSNVKFTRTFINWDGKFAFPYPHEVERAVRVAREGVSRGIDTVFVSFNGELGTHYKDAKKVNLKRYRTMVERTVQQMHAELKGVDVRLVWSPWNEANYQTQLPKKNGPATWRKMQNAAYAAVKKHAPKDLVVAGELAPYARSTAKSSNPGPFLREALGLDKSWRSRKGTRAKDYSIKADAITLHSYDYLVDPRRRLSSKDKWTIRNLSTTRSLLKRAARTKRISGTAAKRLYITEFAYIFKPVEPAKPSSQTIADETGATWLKYAWDIAKRNQIRGFLWFNVRDPQAIFFSGLVDANNRARPALAAFQALK</sequence>
<gene>
    <name evidence="1" type="ORF">SK069_04405</name>
</gene>
<dbReference type="InterPro" id="IPR017853">
    <property type="entry name" value="GH"/>
</dbReference>
<keyword evidence="2" id="KW-1185">Reference proteome</keyword>
<name>A0ABU4VHH6_9ACTN</name>